<gene>
    <name evidence="1" type="ORF">K441DRAFT_23404</name>
</gene>
<evidence type="ECO:0000313" key="1">
    <source>
        <dbReference type="EMBL" id="OCK86851.1"/>
    </source>
</evidence>
<proteinExistence type="predicted"/>
<evidence type="ECO:0000313" key="2">
    <source>
        <dbReference type="Proteomes" id="UP000250078"/>
    </source>
</evidence>
<dbReference type="EMBL" id="KV748283">
    <property type="protein sequence ID" value="OCK86851.1"/>
    <property type="molecule type" value="Genomic_DNA"/>
</dbReference>
<sequence>MSNETTTLYTSPSDRLATYFVAPYTGQQVAQRAYTDSEIQQISNLLKHYQTTWSRYPRTYIVLRTIGQLKLLNELIGLGFTDHWFPVEARSLPQTLRPFVRAAIVKAQSLVITKSVEIEKGENGRHGHFGKGDPLPFEIKGKLGSGGFSQVDRIVSLISYKEYALKRMRRRVVFGNESREAFKRFKAEVEIVKSLKHHHMVEFVGSYTDPTYLGLIMSPVADTDLSRYLKSISDDLSSGKSPLEDLSNLRSYFGCLVNALQYLHDQSIRHKDIKPQNILIASGNVLFTDFGLSRNFMDATGSTTSGMTYMTRRYSAPEVAAYDARNTSADIWSLGCVFLEMILVLKSLTLDSMKDFFERNGTHEPYINCNMEATNQWTSKLETLESSSDNEALDWVNQMLVQNRHSRATAAQLFTCITNGGKYGRPDTMFCGICCLVGGESDSHDSLDGEFAETSRTESCLPLSIQSTSASYPQLAQPTSLLQEDFLLNSEGVSICSSDLDENPENLAESTLRPTLPVPRTSSDLKLPRVGASLGSPRWKTLPGLPTAYQEPEHRIDRIGTTQRRPSEASNESTKQFRDNYPPVVYRSNSVPPRVSKWKEYPQTTQEENQTSIPIRGEDSDLITDPVQNDHSQPAAKSEPSDKVEVPLRPETEDPKHDVTLGTPKAKGPRSKKKWRLFRKRVSFTPERAKSMEPSIDDSGSISKHFSSSVVDESEQTTRKPHDANGVSSSDPVPSQRYLRGWLKASSKSNAIRDGEKVEGQSKSDVAIFGTPLRQSLRYANVAISILDGNQESHIYGYLPIIVAKCGLYIKEKGNHVHGIFQDRGTPSRVRKLRQIFDTPDSYGKGINWIDYTVHDAVGVLLLYLETLPEPTIRFDAYESFRKVPIGSIEGSNAITVYQDLIRNLPSSNRQLLLYLLDAASHLIYSGDINGLSAPLMASILQRAVLHHPDHESVPAELSINRTVLKFLIESLDQFLIGPAPTTK</sequence>
<dbReference type="Proteomes" id="UP000250078">
    <property type="component" value="Unassembled WGS sequence"/>
</dbReference>
<name>A0ACC8EKY2_9PEZI</name>
<organism evidence="1 2">
    <name type="scientific">Cenococcum geophilum 1.58</name>
    <dbReference type="NCBI Taxonomy" id="794803"/>
    <lineage>
        <taxon>Eukaryota</taxon>
        <taxon>Fungi</taxon>
        <taxon>Dikarya</taxon>
        <taxon>Ascomycota</taxon>
        <taxon>Pezizomycotina</taxon>
        <taxon>Dothideomycetes</taxon>
        <taxon>Pleosporomycetidae</taxon>
        <taxon>Gloniales</taxon>
        <taxon>Gloniaceae</taxon>
        <taxon>Cenococcum</taxon>
    </lineage>
</organism>
<reference evidence="1 2" key="1">
    <citation type="journal article" date="2016" name="Nat. Commun.">
        <title>Ectomycorrhizal ecology is imprinted in the genome of the dominant symbiotic fungus Cenococcum geophilum.</title>
        <authorList>
            <consortium name="DOE Joint Genome Institute"/>
            <person name="Peter M."/>
            <person name="Kohler A."/>
            <person name="Ohm R.A."/>
            <person name="Kuo A."/>
            <person name="Krutzmann J."/>
            <person name="Morin E."/>
            <person name="Arend M."/>
            <person name="Barry K.W."/>
            <person name="Binder M."/>
            <person name="Choi C."/>
            <person name="Clum A."/>
            <person name="Copeland A."/>
            <person name="Grisel N."/>
            <person name="Haridas S."/>
            <person name="Kipfer T."/>
            <person name="LaButti K."/>
            <person name="Lindquist E."/>
            <person name="Lipzen A."/>
            <person name="Maire R."/>
            <person name="Meier B."/>
            <person name="Mihaltcheva S."/>
            <person name="Molinier V."/>
            <person name="Murat C."/>
            <person name="Poggeler S."/>
            <person name="Quandt C.A."/>
            <person name="Sperisen C."/>
            <person name="Tritt A."/>
            <person name="Tisserant E."/>
            <person name="Crous P.W."/>
            <person name="Henrissat B."/>
            <person name="Nehls U."/>
            <person name="Egli S."/>
            <person name="Spatafora J.W."/>
            <person name="Grigoriev I.V."/>
            <person name="Martin F.M."/>
        </authorList>
    </citation>
    <scope>NUCLEOTIDE SEQUENCE [LARGE SCALE GENOMIC DNA]</scope>
    <source>
        <strain evidence="1 2">1.58</strain>
    </source>
</reference>
<protein>
    <submittedName>
        <fullName evidence="1">Uncharacterized protein</fullName>
    </submittedName>
</protein>
<accession>A0ACC8EKY2</accession>
<keyword evidence="2" id="KW-1185">Reference proteome</keyword>